<evidence type="ECO:0000313" key="9">
    <source>
        <dbReference type="EMBL" id="VEN59938.1"/>
    </source>
</evidence>
<evidence type="ECO:0000256" key="5">
    <source>
        <dbReference type="ARBA" id="ARBA00022989"/>
    </source>
</evidence>
<dbReference type="Pfam" id="PF06151">
    <property type="entry name" value="Trehalose_recp"/>
    <property type="match status" value="1"/>
</dbReference>
<dbReference type="GO" id="GO:0050916">
    <property type="term" value="P:sensory perception of sweet taste"/>
    <property type="evidence" value="ECO:0007669"/>
    <property type="project" value="UniProtKB-ARBA"/>
</dbReference>
<dbReference type="PANTHER" id="PTHR21421">
    <property type="entry name" value="GUSTATORY RECEPTOR"/>
    <property type="match status" value="1"/>
</dbReference>
<comment type="subcellular location">
    <subcellularLocation>
        <location evidence="1">Cell membrane</location>
        <topology evidence="1">Multi-pass membrane protein</topology>
    </subcellularLocation>
</comment>
<keyword evidence="4 8" id="KW-0812">Transmembrane</keyword>
<protein>
    <submittedName>
        <fullName evidence="9">Uncharacterized protein</fullName>
    </submittedName>
</protein>
<keyword evidence="3" id="KW-1003">Cell membrane</keyword>
<organism evidence="9 10">
    <name type="scientific">Callosobruchus maculatus</name>
    <name type="common">Southern cowpea weevil</name>
    <name type="synonym">Pulse bruchid</name>
    <dbReference type="NCBI Taxonomy" id="64391"/>
    <lineage>
        <taxon>Eukaryota</taxon>
        <taxon>Metazoa</taxon>
        <taxon>Ecdysozoa</taxon>
        <taxon>Arthropoda</taxon>
        <taxon>Hexapoda</taxon>
        <taxon>Insecta</taxon>
        <taxon>Pterygota</taxon>
        <taxon>Neoptera</taxon>
        <taxon>Endopterygota</taxon>
        <taxon>Coleoptera</taxon>
        <taxon>Polyphaga</taxon>
        <taxon>Cucujiformia</taxon>
        <taxon>Chrysomeloidea</taxon>
        <taxon>Chrysomelidae</taxon>
        <taxon>Bruchinae</taxon>
        <taxon>Bruchini</taxon>
        <taxon>Callosobruchus</taxon>
    </lineage>
</organism>
<dbReference type="AlphaFoldDB" id="A0A653DKQ9"/>
<evidence type="ECO:0000256" key="6">
    <source>
        <dbReference type="ARBA" id="ARBA00023136"/>
    </source>
</evidence>
<keyword evidence="10" id="KW-1185">Reference proteome</keyword>
<dbReference type="InterPro" id="IPR009318">
    <property type="entry name" value="Gustatory_rcpt"/>
</dbReference>
<keyword evidence="7" id="KW-0675">Receptor</keyword>
<sequence length="76" mass="8690">MESAFLKGYNLTSFSLLIIRIAAVIIFGSGVNEEWRKIRSLLDCVTHSAYNIEVERFIETVESRELVLTGMNFFSI</sequence>
<reference evidence="9 10" key="1">
    <citation type="submission" date="2019-01" db="EMBL/GenBank/DDBJ databases">
        <authorList>
            <person name="Sayadi A."/>
        </authorList>
    </citation>
    <scope>NUCLEOTIDE SEQUENCE [LARGE SCALE GENOMIC DNA]</scope>
</reference>
<keyword evidence="5 8" id="KW-1133">Transmembrane helix</keyword>
<dbReference type="OrthoDB" id="5800391at2759"/>
<evidence type="ECO:0000256" key="4">
    <source>
        <dbReference type="ARBA" id="ARBA00022692"/>
    </source>
</evidence>
<dbReference type="GO" id="GO:0005886">
    <property type="term" value="C:plasma membrane"/>
    <property type="evidence" value="ECO:0007669"/>
    <property type="project" value="UniProtKB-SubCell"/>
</dbReference>
<evidence type="ECO:0000256" key="2">
    <source>
        <dbReference type="ARBA" id="ARBA00005327"/>
    </source>
</evidence>
<accession>A0A653DKQ9</accession>
<dbReference type="Proteomes" id="UP000410492">
    <property type="component" value="Unassembled WGS sequence"/>
</dbReference>
<evidence type="ECO:0000313" key="10">
    <source>
        <dbReference type="Proteomes" id="UP000410492"/>
    </source>
</evidence>
<proteinExistence type="inferred from homology"/>
<evidence type="ECO:0000256" key="1">
    <source>
        <dbReference type="ARBA" id="ARBA00004651"/>
    </source>
</evidence>
<name>A0A653DKQ9_CALMS</name>
<feature type="transmembrane region" description="Helical" evidence="8">
    <location>
        <begin position="12"/>
        <end position="31"/>
    </location>
</feature>
<feature type="non-terminal residue" evidence="9">
    <location>
        <position position="76"/>
    </location>
</feature>
<comment type="similarity">
    <text evidence="2">Belongs to the insect chemoreceptor superfamily. Gustatory receptor (GR) family. Gr5a subfamily.</text>
</comment>
<dbReference type="PANTHER" id="PTHR21421:SF29">
    <property type="entry name" value="GUSTATORY RECEPTOR 5A FOR TREHALOSE-RELATED"/>
    <property type="match status" value="1"/>
</dbReference>
<keyword evidence="6 8" id="KW-0472">Membrane</keyword>
<gene>
    <name evidence="9" type="ORF">CALMAC_LOCUS17779</name>
</gene>
<dbReference type="EMBL" id="CAACVG010012229">
    <property type="protein sequence ID" value="VEN59938.1"/>
    <property type="molecule type" value="Genomic_DNA"/>
</dbReference>
<dbReference type="GO" id="GO:0008527">
    <property type="term" value="F:taste receptor activity"/>
    <property type="evidence" value="ECO:0007669"/>
    <property type="project" value="InterPro"/>
</dbReference>
<evidence type="ECO:0000256" key="7">
    <source>
        <dbReference type="ARBA" id="ARBA00023170"/>
    </source>
</evidence>
<evidence type="ECO:0000256" key="8">
    <source>
        <dbReference type="SAM" id="Phobius"/>
    </source>
</evidence>
<evidence type="ECO:0000256" key="3">
    <source>
        <dbReference type="ARBA" id="ARBA00022475"/>
    </source>
</evidence>